<reference evidence="1 2" key="1">
    <citation type="journal article" date="2012" name="PLoS ONE">
        <title>Gene Repertoire Evolution of Streptococcus pyogenes Inferred from Phylogenomic Analysis with Streptococcus canis and Streptococcus dysgalactiae.</title>
        <authorList>
            <person name="Lefebure T."/>
            <person name="Richards V.P."/>
            <person name="Lang P."/>
            <person name="Pavinski-Bitar P."/>
            <person name="Stanhope M.J."/>
        </authorList>
    </citation>
    <scope>NUCLEOTIDE SEQUENCE [LARGE SCALE GENOMIC DNA]</scope>
    <source>
        <strain evidence="1 2">FSL Z3-227</strain>
    </source>
</reference>
<dbReference type="EMBL" id="AIDX01000001">
    <property type="protein sequence ID" value="EIQ81634.1"/>
    <property type="molecule type" value="Genomic_DNA"/>
</dbReference>
<dbReference type="Proteomes" id="UP000004423">
    <property type="component" value="Unassembled WGS sequence"/>
</dbReference>
<evidence type="ECO:0000313" key="2">
    <source>
        <dbReference type="Proteomes" id="UP000004423"/>
    </source>
</evidence>
<dbReference type="AlphaFoldDB" id="A0AAV3FRR9"/>
<accession>A0AAV3FRR9</accession>
<name>A0AAV3FRR9_STRCB</name>
<gene>
    <name evidence="1" type="ORF">SCAZ3_04420</name>
</gene>
<protein>
    <submittedName>
        <fullName evidence="1">Uncharacterized protein</fullName>
    </submittedName>
</protein>
<comment type="caution">
    <text evidence="1">The sequence shown here is derived from an EMBL/GenBank/DDBJ whole genome shotgun (WGS) entry which is preliminary data.</text>
</comment>
<evidence type="ECO:0000313" key="1">
    <source>
        <dbReference type="EMBL" id="EIQ81634.1"/>
    </source>
</evidence>
<organism evidence="1 2">
    <name type="scientific">Streptococcus canis FSL Z3-227</name>
    <dbReference type="NCBI Taxonomy" id="482234"/>
    <lineage>
        <taxon>Bacteria</taxon>
        <taxon>Bacillati</taxon>
        <taxon>Bacillota</taxon>
        <taxon>Bacilli</taxon>
        <taxon>Lactobacillales</taxon>
        <taxon>Streptococcaceae</taxon>
        <taxon>Streptococcus</taxon>
    </lineage>
</organism>
<sequence>MFLRLNGKVVGYLKLYLRTAQTEQELEVAFEIL</sequence>
<proteinExistence type="predicted"/>